<feature type="compositionally biased region" description="Polar residues" evidence="1">
    <location>
        <begin position="220"/>
        <end position="230"/>
    </location>
</feature>
<evidence type="ECO:0000256" key="1">
    <source>
        <dbReference type="SAM" id="MobiDB-lite"/>
    </source>
</evidence>
<evidence type="ECO:0000313" key="2">
    <source>
        <dbReference type="EMBL" id="PWN21204.1"/>
    </source>
</evidence>
<feature type="compositionally biased region" description="Polar residues" evidence="1">
    <location>
        <begin position="604"/>
        <end position="617"/>
    </location>
</feature>
<feature type="compositionally biased region" description="Polar residues" evidence="1">
    <location>
        <begin position="729"/>
        <end position="742"/>
    </location>
</feature>
<gene>
    <name evidence="2" type="ORF">BCV69DRAFT_312455</name>
</gene>
<name>A0A316U8M3_9BASI</name>
<proteinExistence type="predicted"/>
<dbReference type="SUPFAM" id="SSF53474">
    <property type="entry name" value="alpha/beta-Hydrolases"/>
    <property type="match status" value="1"/>
</dbReference>
<feature type="compositionally biased region" description="Polar residues" evidence="1">
    <location>
        <begin position="237"/>
        <end position="247"/>
    </location>
</feature>
<dbReference type="EMBL" id="KZ819326">
    <property type="protein sequence ID" value="PWN21204.1"/>
    <property type="molecule type" value="Genomic_DNA"/>
</dbReference>
<dbReference type="RefSeq" id="XP_025348364.1">
    <property type="nucleotide sequence ID" value="XM_025494932.1"/>
</dbReference>
<feature type="compositionally biased region" description="Basic and acidic residues" evidence="1">
    <location>
        <begin position="31"/>
        <end position="52"/>
    </location>
</feature>
<feature type="compositionally biased region" description="Polar residues" evidence="1">
    <location>
        <begin position="708"/>
        <end position="717"/>
    </location>
</feature>
<dbReference type="PANTHER" id="PTHR11440">
    <property type="entry name" value="LECITHIN-CHOLESTEROL ACYLTRANSFERASE-RELATED"/>
    <property type="match status" value="1"/>
</dbReference>
<dbReference type="GeneID" id="37016666"/>
<feature type="region of interest" description="Disordered" evidence="1">
    <location>
        <begin position="706"/>
        <end position="768"/>
    </location>
</feature>
<feature type="compositionally biased region" description="Basic and acidic residues" evidence="1">
    <location>
        <begin position="197"/>
        <end position="213"/>
    </location>
</feature>
<feature type="region of interest" description="Disordered" evidence="1">
    <location>
        <begin position="533"/>
        <end position="668"/>
    </location>
</feature>
<keyword evidence="3" id="KW-1185">Reference proteome</keyword>
<accession>A0A316U8M3</accession>
<dbReference type="AlphaFoldDB" id="A0A316U8M3"/>
<dbReference type="InterPro" id="IPR029058">
    <property type="entry name" value="AB_hydrolase_fold"/>
</dbReference>
<feature type="region of interest" description="Disordered" evidence="1">
    <location>
        <begin position="71"/>
        <end position="92"/>
    </location>
</feature>
<feature type="compositionally biased region" description="Basic and acidic residues" evidence="1">
    <location>
        <begin position="536"/>
        <end position="570"/>
    </location>
</feature>
<sequence length="860" mass="93060">MTPTVASNKQRKLAVPKFLNPFSTSAQPGSAEHRGTDATDDSAREKGADREGSNLSLPQLKLNQLSTFVFGNRRRSSGDGSTDHDDPVEEEDAEVAAHLEPEYFSLLSPTLEDPSSPNTPMLADIPGLQRTMSVLSTSTLTQVVSGTQELPHVPSSYRVPTAKQAFYDTHMGSSSGWTSLKGKADTVLRPFGGGTDQARRKSADKAGKHDERGVSPARMAQSQPPSQDTPNGHGASANATSKQPKTGWTSYLPSDILPSVTGISIFGSSSTPAHTQNDLDVIPVIGPRHHRASEFFNDVKGYNVVILGGYRGSVLRDAKTHQMLWIPLKVGTGFRRPVLELGLSPSAEDNATDLIEPDESLSRIGRMVDMSSRLQAKLARKGANVYPWGFDWRLSLGQSSKRLRKFLEELYEASSDDPKERKGAIVVAHSMGGLVALHALSQASDPRVFHTLSFGSTPFLGTPNILGPLAYGDAALYNTTICSPRSTFSWRSTFYLLPRDKLCFETESGERKEVDFLDLKLWEWAGLSPVVRSTRRWQERQRSQAADRPKTDKPRQSAESGKDDRQKEAELADNAQGPGDVPGAAPIDGPALRKPRTNDEEGSQGMQTSASISSATQEGLLAAQHVAQGAEDMATGAETDETQALSAENQEEPAASSGRADGPSEVAEDEIWDYLKRTLQEVRTFDEEINSGFDEDKLARGLYPPITMLTSGRTPTTRGALVEGGSHGDATSLSSGTGPQSNGLPPPPPLGSAAKDDSPAADWRSSVRSSDYSRMLYGKGDGVITLRSSTSIPGGWKKCLVTDDKEASSSSSDAGDEGWAWLTESSHRHVSLFSDVDGIGRAIWIAMRKRQRTRVNERER</sequence>
<dbReference type="GO" id="GO:0008374">
    <property type="term" value="F:O-acyltransferase activity"/>
    <property type="evidence" value="ECO:0007669"/>
    <property type="project" value="InterPro"/>
</dbReference>
<evidence type="ECO:0000313" key="3">
    <source>
        <dbReference type="Proteomes" id="UP000245942"/>
    </source>
</evidence>
<dbReference type="Pfam" id="PF02450">
    <property type="entry name" value="LCAT"/>
    <property type="match status" value="1"/>
</dbReference>
<dbReference type="InterPro" id="IPR003386">
    <property type="entry name" value="LACT/PDAT_acylTrfase"/>
</dbReference>
<reference evidence="2 3" key="1">
    <citation type="journal article" date="2018" name="Mol. Biol. Evol.">
        <title>Broad Genomic Sampling Reveals a Smut Pathogenic Ancestry of the Fungal Clade Ustilaginomycotina.</title>
        <authorList>
            <person name="Kijpornyongpan T."/>
            <person name="Mondo S.J."/>
            <person name="Barry K."/>
            <person name="Sandor L."/>
            <person name="Lee J."/>
            <person name="Lipzen A."/>
            <person name="Pangilinan J."/>
            <person name="LaButti K."/>
            <person name="Hainaut M."/>
            <person name="Henrissat B."/>
            <person name="Grigoriev I.V."/>
            <person name="Spatafora J.W."/>
            <person name="Aime M.C."/>
        </authorList>
    </citation>
    <scope>NUCLEOTIDE SEQUENCE [LARGE SCALE GENOMIC DNA]</scope>
    <source>
        <strain evidence="2 3">MCA 4718</strain>
    </source>
</reference>
<protein>
    <recommendedName>
        <fullName evidence="4">Alpha/beta-hydrolase</fullName>
    </recommendedName>
</protein>
<feature type="region of interest" description="Disordered" evidence="1">
    <location>
        <begin position="1"/>
        <end position="58"/>
    </location>
</feature>
<dbReference type="OrthoDB" id="10250441at2759"/>
<organism evidence="2 3">
    <name type="scientific">Pseudomicrostroma glucosiphilum</name>
    <dbReference type="NCBI Taxonomy" id="1684307"/>
    <lineage>
        <taxon>Eukaryota</taxon>
        <taxon>Fungi</taxon>
        <taxon>Dikarya</taxon>
        <taxon>Basidiomycota</taxon>
        <taxon>Ustilaginomycotina</taxon>
        <taxon>Exobasidiomycetes</taxon>
        <taxon>Microstromatales</taxon>
        <taxon>Microstromatales incertae sedis</taxon>
        <taxon>Pseudomicrostroma</taxon>
    </lineage>
</organism>
<evidence type="ECO:0008006" key="4">
    <source>
        <dbReference type="Google" id="ProtNLM"/>
    </source>
</evidence>
<dbReference type="Gene3D" id="3.40.50.1820">
    <property type="entry name" value="alpha/beta hydrolase"/>
    <property type="match status" value="1"/>
</dbReference>
<dbReference type="GO" id="GO:0006629">
    <property type="term" value="P:lipid metabolic process"/>
    <property type="evidence" value="ECO:0007669"/>
    <property type="project" value="InterPro"/>
</dbReference>
<dbReference type="Proteomes" id="UP000245942">
    <property type="component" value="Unassembled WGS sequence"/>
</dbReference>
<feature type="region of interest" description="Disordered" evidence="1">
    <location>
        <begin position="188"/>
        <end position="247"/>
    </location>
</feature>